<protein>
    <submittedName>
        <fullName evidence="2">Uncharacterized protein</fullName>
    </submittedName>
</protein>
<name>A0ABP8YKL8_9ACTN</name>
<keyword evidence="1" id="KW-0732">Signal</keyword>
<evidence type="ECO:0000313" key="3">
    <source>
        <dbReference type="Proteomes" id="UP001499882"/>
    </source>
</evidence>
<organism evidence="2 3">
    <name type="scientific">Nocardioides endophyticus</name>
    <dbReference type="NCBI Taxonomy" id="1353775"/>
    <lineage>
        <taxon>Bacteria</taxon>
        <taxon>Bacillati</taxon>
        <taxon>Actinomycetota</taxon>
        <taxon>Actinomycetes</taxon>
        <taxon>Propionibacteriales</taxon>
        <taxon>Nocardioidaceae</taxon>
        <taxon>Nocardioides</taxon>
    </lineage>
</organism>
<accession>A0ABP8YKL8</accession>
<sequence length="173" mass="18534">MNLRLGTTKTALGVLLCVSVTLMLCSYGGAAASAAAAATQAKPRLVVYAGGESPGIEVQSRADATHLRGAPKSFKRFIGRKAQRLADQSTCSYAYVGVTVERLRTDGFAVGGVNDCGGYAALWAVVHGHWKEIQGTQEIWSCAILKGHHVPSSVAGDTCYDYKAQRVRHYHHR</sequence>
<keyword evidence="3" id="KW-1185">Reference proteome</keyword>
<reference evidence="3" key="1">
    <citation type="journal article" date="2019" name="Int. J. Syst. Evol. Microbiol.">
        <title>The Global Catalogue of Microorganisms (GCM) 10K type strain sequencing project: providing services to taxonomists for standard genome sequencing and annotation.</title>
        <authorList>
            <consortium name="The Broad Institute Genomics Platform"/>
            <consortium name="The Broad Institute Genome Sequencing Center for Infectious Disease"/>
            <person name="Wu L."/>
            <person name="Ma J."/>
        </authorList>
    </citation>
    <scope>NUCLEOTIDE SEQUENCE [LARGE SCALE GENOMIC DNA]</scope>
    <source>
        <strain evidence="3">JCM 18532</strain>
    </source>
</reference>
<evidence type="ECO:0000256" key="1">
    <source>
        <dbReference type="SAM" id="SignalP"/>
    </source>
</evidence>
<dbReference type="EMBL" id="BAABKN010000009">
    <property type="protein sequence ID" value="GAA4731456.1"/>
    <property type="molecule type" value="Genomic_DNA"/>
</dbReference>
<gene>
    <name evidence="2" type="ORF">GCM10023350_13530</name>
</gene>
<dbReference type="Proteomes" id="UP001499882">
    <property type="component" value="Unassembled WGS sequence"/>
</dbReference>
<feature type="chain" id="PRO_5046734721" evidence="1">
    <location>
        <begin position="32"/>
        <end position="173"/>
    </location>
</feature>
<proteinExistence type="predicted"/>
<comment type="caution">
    <text evidence="2">The sequence shown here is derived from an EMBL/GenBank/DDBJ whole genome shotgun (WGS) entry which is preliminary data.</text>
</comment>
<feature type="signal peptide" evidence="1">
    <location>
        <begin position="1"/>
        <end position="31"/>
    </location>
</feature>
<evidence type="ECO:0000313" key="2">
    <source>
        <dbReference type="EMBL" id="GAA4731456.1"/>
    </source>
</evidence>